<dbReference type="CDD" id="cd00183">
    <property type="entry name" value="TFIIS_I"/>
    <property type="match status" value="1"/>
</dbReference>
<feature type="domain" description="TFIIS N-terminal" evidence="8">
    <location>
        <begin position="71"/>
        <end position="144"/>
    </location>
</feature>
<feature type="compositionally biased region" description="Polar residues" evidence="6">
    <location>
        <begin position="206"/>
        <end position="218"/>
    </location>
</feature>
<dbReference type="STRING" id="400727.A0A2T7NN04"/>
<dbReference type="AlphaFoldDB" id="A0A2T7NN04"/>
<evidence type="ECO:0000256" key="6">
    <source>
        <dbReference type="SAM" id="MobiDB-lite"/>
    </source>
</evidence>
<feature type="compositionally biased region" description="Low complexity" evidence="6">
    <location>
        <begin position="413"/>
        <end position="430"/>
    </location>
</feature>
<dbReference type="InterPro" id="IPR000571">
    <property type="entry name" value="Znf_CCCH"/>
</dbReference>
<dbReference type="GO" id="GO:0008157">
    <property type="term" value="F:protein phosphatase 1 binding"/>
    <property type="evidence" value="ECO:0007669"/>
    <property type="project" value="TreeGrafter"/>
</dbReference>
<evidence type="ECO:0000313" key="9">
    <source>
        <dbReference type="EMBL" id="PVD22536.1"/>
    </source>
</evidence>
<feature type="compositionally biased region" description="Basic and acidic residues" evidence="6">
    <location>
        <begin position="308"/>
        <end position="319"/>
    </location>
</feature>
<protein>
    <recommendedName>
        <fullName evidence="11">Serine/threonine-protein phosphatase 1 regulatory subunit 10</fullName>
    </recommendedName>
</protein>
<feature type="compositionally biased region" description="Basic and acidic residues" evidence="6">
    <location>
        <begin position="160"/>
        <end position="204"/>
    </location>
</feature>
<sequence>MPAIDPAQLLKALAPLLLPTGGIRGTTEASRIVSLMKDANKLVSKCLYLNILTATEGEEVLQKVISMGGWDTLNKWLQSAKEEENVALMAELLKVYQTLPVTVDHLKKDNTARVIKGLTKHESDVIKSISSAVVDSWMKKIKGSSENDSDKLKKKKKKDKERDKEKSRDKDRRKDEKHLKSGDKKDGSFSSDRKDSSHNSRKDSSMPVNRHNSLSSEGSQKDGDATVEDNPENSRDSLGSGSGVDKNNFRGKECDEDDRTKRKPKTVRVFTNKFRSVFEDDDPLPPIKKKTPDELKASIPIVKRNSNDLLKDEPAEKVPRLTLKMPPLVPDGSLHPSVVSPTNTSPPEVTHGRIKIIPPKRPPAHEIHESNVFMNELTKATYQHGSIKRKKKSNVAASSVATIKQSTSVIGKSTGSTPPSTPTTPTTSTPITPPTPVSPVTAMAQTLPSVPPFYRDTLDSIDDTPSQGEIKASSLPPEKMEGGDSTEPAGQEEHIFNGTTTNADVEMKEDGQAEGGVAESAAGNMADKPGNQEEDVEMTDKESADAEPKGLLATGSTQSKKRKKRVSWVEDINLRQIFYFELDETERENVNRPKTFSELKKQEMMQEGRAMESAKRLISDNMVEVLPWRRPPVIDNTHITVERGCNSVERGIQQVREQGVLQALFFTKEMLPDSPSEPDMDMNVTMTETKIIPLEDETSSGEEYEHTYSVDPGSMPYDPAFDISAQTMAGGASAVNNSQGIQLPPDLNNMLASIQQQSIATGGQSLQANSAVMANVQGILTSIMHGGQGSNSDELINKLRLALEPLKNQIGGGPMPGMNPQDPNNPPFRPPGPARHGLLGNAPPGYNPMMVGGRPPFPPQGPGMGGMGGMEGGENWNMAMGMHGGPPGPGFHPMPVPMPNPGMGGNGPVMSGPRPMIRPQRRGQRAVCRHFVAPTGCRYGNACAFLHPGVNGPPLNN</sequence>
<evidence type="ECO:0000256" key="1">
    <source>
        <dbReference type="ARBA" id="ARBA00022723"/>
    </source>
</evidence>
<evidence type="ECO:0000256" key="2">
    <source>
        <dbReference type="ARBA" id="ARBA00022771"/>
    </source>
</evidence>
<dbReference type="Pfam" id="PF18044">
    <property type="entry name" value="zf-CCCH_4"/>
    <property type="match status" value="1"/>
</dbReference>
<comment type="subcellular location">
    <subcellularLocation>
        <location evidence="4">Nucleus</location>
    </subcellularLocation>
</comment>
<keyword evidence="10" id="KW-1185">Reference proteome</keyword>
<dbReference type="Pfam" id="PF08711">
    <property type="entry name" value="Med26"/>
    <property type="match status" value="1"/>
</dbReference>
<dbReference type="PROSITE" id="PS50103">
    <property type="entry name" value="ZF_C3H1"/>
    <property type="match status" value="1"/>
</dbReference>
<dbReference type="InterPro" id="IPR017923">
    <property type="entry name" value="TFIIS_N"/>
</dbReference>
<dbReference type="PROSITE" id="PS51319">
    <property type="entry name" value="TFIIS_N"/>
    <property type="match status" value="1"/>
</dbReference>
<keyword evidence="3 5" id="KW-0862">Zinc</keyword>
<dbReference type="GO" id="GO:0072357">
    <property type="term" value="C:PTW/PP1 phosphatase complex"/>
    <property type="evidence" value="ECO:0007669"/>
    <property type="project" value="TreeGrafter"/>
</dbReference>
<dbReference type="SUPFAM" id="SSF47676">
    <property type="entry name" value="Conserved domain common to transcription factors TFIIS, elongin A, CRSP70"/>
    <property type="match status" value="1"/>
</dbReference>
<feature type="region of interest" description="Disordered" evidence="6">
    <location>
        <begin position="143"/>
        <end position="267"/>
    </location>
</feature>
<dbReference type="GO" id="GO:0008270">
    <property type="term" value="F:zinc ion binding"/>
    <property type="evidence" value="ECO:0007669"/>
    <property type="project" value="UniProtKB-KW"/>
</dbReference>
<evidence type="ECO:0000256" key="5">
    <source>
        <dbReference type="PROSITE-ProRule" id="PRU00723"/>
    </source>
</evidence>
<feature type="compositionally biased region" description="Low complexity" evidence="6">
    <location>
        <begin position="336"/>
        <end position="349"/>
    </location>
</feature>
<dbReference type="PANTHER" id="PTHR46557">
    <property type="entry name" value="SERINE/THREONINE-PROTEIN PHOSPHATASE 1 REGULATORY SUBUNIT 10-RELATED"/>
    <property type="match status" value="1"/>
</dbReference>
<feature type="domain" description="C3H1-type" evidence="7">
    <location>
        <begin position="922"/>
        <end position="950"/>
    </location>
</feature>
<feature type="compositionally biased region" description="Polar residues" evidence="6">
    <location>
        <begin position="395"/>
        <end position="411"/>
    </location>
</feature>
<feature type="region of interest" description="Disordered" evidence="6">
    <location>
        <begin position="510"/>
        <end position="565"/>
    </location>
</feature>
<feature type="zinc finger region" description="C3H1-type" evidence="5">
    <location>
        <begin position="922"/>
        <end position="950"/>
    </location>
</feature>
<evidence type="ECO:0008006" key="11">
    <source>
        <dbReference type="Google" id="ProtNLM"/>
    </source>
</evidence>
<dbReference type="OrthoDB" id="2138378at2759"/>
<dbReference type="InterPro" id="IPR041367">
    <property type="entry name" value="Znf-CCCH_4"/>
</dbReference>
<keyword evidence="4" id="KW-0539">Nucleus</keyword>
<evidence type="ECO:0000256" key="3">
    <source>
        <dbReference type="ARBA" id="ARBA00022833"/>
    </source>
</evidence>
<feature type="region of interest" description="Disordered" evidence="6">
    <location>
        <begin position="384"/>
        <end position="492"/>
    </location>
</feature>
<name>A0A2T7NN04_POMCA</name>
<evidence type="ECO:0000259" key="7">
    <source>
        <dbReference type="PROSITE" id="PS50103"/>
    </source>
</evidence>
<accession>A0A2T7NN04</accession>
<evidence type="ECO:0000259" key="8">
    <source>
        <dbReference type="PROSITE" id="PS51319"/>
    </source>
</evidence>
<dbReference type="GO" id="GO:0005634">
    <property type="term" value="C:nucleus"/>
    <property type="evidence" value="ECO:0007669"/>
    <property type="project" value="UniProtKB-SubCell"/>
</dbReference>
<reference evidence="9 10" key="1">
    <citation type="submission" date="2018-04" db="EMBL/GenBank/DDBJ databases">
        <title>The genome of golden apple snail Pomacea canaliculata provides insight into stress tolerance and invasive adaptation.</title>
        <authorList>
            <person name="Liu C."/>
            <person name="Liu B."/>
            <person name="Ren Y."/>
            <person name="Zhang Y."/>
            <person name="Wang H."/>
            <person name="Li S."/>
            <person name="Jiang F."/>
            <person name="Yin L."/>
            <person name="Zhang G."/>
            <person name="Qian W."/>
            <person name="Fan W."/>
        </authorList>
    </citation>
    <scope>NUCLEOTIDE SEQUENCE [LARGE SCALE GENOMIC DNA]</scope>
    <source>
        <strain evidence="9">SZHN2017</strain>
        <tissue evidence="9">Muscle</tissue>
    </source>
</reference>
<dbReference type="GO" id="GO:0000785">
    <property type="term" value="C:chromatin"/>
    <property type="evidence" value="ECO:0007669"/>
    <property type="project" value="TreeGrafter"/>
</dbReference>
<organism evidence="9 10">
    <name type="scientific">Pomacea canaliculata</name>
    <name type="common">Golden apple snail</name>
    <dbReference type="NCBI Taxonomy" id="400727"/>
    <lineage>
        <taxon>Eukaryota</taxon>
        <taxon>Metazoa</taxon>
        <taxon>Spiralia</taxon>
        <taxon>Lophotrochozoa</taxon>
        <taxon>Mollusca</taxon>
        <taxon>Gastropoda</taxon>
        <taxon>Caenogastropoda</taxon>
        <taxon>Architaenioglossa</taxon>
        <taxon>Ampullarioidea</taxon>
        <taxon>Ampullariidae</taxon>
        <taxon>Pomacea</taxon>
    </lineage>
</organism>
<dbReference type="InterPro" id="IPR035441">
    <property type="entry name" value="TFIIS/LEDGF_dom_sf"/>
</dbReference>
<keyword evidence="2 5" id="KW-0863">Zinc-finger</keyword>
<feature type="compositionally biased region" description="Basic and acidic residues" evidence="6">
    <location>
        <begin position="538"/>
        <end position="548"/>
    </location>
</feature>
<dbReference type="Gene3D" id="1.20.930.10">
    <property type="entry name" value="Conserved domain common to transcription factors TFIIS, elongin A, CRSP70"/>
    <property type="match status" value="1"/>
</dbReference>
<comment type="caution">
    <text evidence="9">The sequence shown here is derived from an EMBL/GenBank/DDBJ whole genome shotgun (WGS) entry which is preliminary data.</text>
</comment>
<keyword evidence="1 5" id="KW-0479">Metal-binding</keyword>
<dbReference type="PANTHER" id="PTHR46557:SF1">
    <property type="entry name" value="SERINE_THREONINE-PROTEIN PHOSPHATASE 1 REGULATORY SUBUNIT 10"/>
    <property type="match status" value="1"/>
</dbReference>
<proteinExistence type="predicted"/>
<dbReference type="Proteomes" id="UP000245119">
    <property type="component" value="Linkage Group LG11"/>
</dbReference>
<gene>
    <name evidence="9" type="ORF">C0Q70_18350</name>
</gene>
<feature type="region of interest" description="Disordered" evidence="6">
    <location>
        <begin position="308"/>
        <end position="365"/>
    </location>
</feature>
<evidence type="ECO:0000313" key="10">
    <source>
        <dbReference type="Proteomes" id="UP000245119"/>
    </source>
</evidence>
<dbReference type="EMBL" id="PZQS01000011">
    <property type="protein sequence ID" value="PVD22536.1"/>
    <property type="molecule type" value="Genomic_DNA"/>
</dbReference>
<evidence type="ECO:0000256" key="4">
    <source>
        <dbReference type="PROSITE-ProRule" id="PRU00649"/>
    </source>
</evidence>